<dbReference type="AlphaFoldDB" id="A0A0D0DD89"/>
<dbReference type="EMBL" id="KN825650">
    <property type="protein sequence ID" value="KIK82266.1"/>
    <property type="molecule type" value="Genomic_DNA"/>
</dbReference>
<evidence type="ECO:0000313" key="3">
    <source>
        <dbReference type="EMBL" id="KIK82266.1"/>
    </source>
</evidence>
<reference evidence="4" key="2">
    <citation type="submission" date="2015-01" db="EMBL/GenBank/DDBJ databases">
        <title>Evolutionary Origins and Diversification of the Mycorrhizal Mutualists.</title>
        <authorList>
            <consortium name="DOE Joint Genome Institute"/>
            <consortium name="Mycorrhizal Genomics Consortium"/>
            <person name="Kohler A."/>
            <person name="Kuo A."/>
            <person name="Nagy L.G."/>
            <person name="Floudas D."/>
            <person name="Copeland A."/>
            <person name="Barry K.W."/>
            <person name="Cichocki N."/>
            <person name="Veneault-Fourrey C."/>
            <person name="LaButti K."/>
            <person name="Lindquist E.A."/>
            <person name="Lipzen A."/>
            <person name="Lundell T."/>
            <person name="Morin E."/>
            <person name="Murat C."/>
            <person name="Riley R."/>
            <person name="Ohm R."/>
            <person name="Sun H."/>
            <person name="Tunlid A."/>
            <person name="Henrissat B."/>
            <person name="Grigoriev I.V."/>
            <person name="Hibbett D.S."/>
            <person name="Martin F."/>
        </authorList>
    </citation>
    <scope>NUCLEOTIDE SEQUENCE [LARGE SCALE GENOMIC DNA]</scope>
    <source>
        <strain evidence="4">Ve08.2h10</strain>
    </source>
</reference>
<dbReference type="InParanoid" id="A0A0D0DD89"/>
<dbReference type="HOGENOM" id="CLU_009123_15_4_1"/>
<dbReference type="GO" id="GO:0046983">
    <property type="term" value="F:protein dimerization activity"/>
    <property type="evidence" value="ECO:0007669"/>
    <property type="project" value="InterPro"/>
</dbReference>
<dbReference type="SUPFAM" id="SSF53098">
    <property type="entry name" value="Ribonuclease H-like"/>
    <property type="match status" value="1"/>
</dbReference>
<sequence length="69" mass="7810">FPLLFHVAMDILPAQASAVPLEQASLLSKETCTDHCNKLSPMMLEALQILKFTYKQEQLNFTMDLIAKE</sequence>
<keyword evidence="1" id="KW-0732">Signal</keyword>
<accession>A0A0D0DD89</accession>
<gene>
    <name evidence="3" type="ORF">PAXRUDRAFT_52007</name>
</gene>
<feature type="non-terminal residue" evidence="3">
    <location>
        <position position="1"/>
    </location>
</feature>
<keyword evidence="4" id="KW-1185">Reference proteome</keyword>
<dbReference type="InterPro" id="IPR008906">
    <property type="entry name" value="HATC_C_dom"/>
</dbReference>
<reference evidence="3 4" key="1">
    <citation type="submission" date="2014-04" db="EMBL/GenBank/DDBJ databases">
        <authorList>
            <consortium name="DOE Joint Genome Institute"/>
            <person name="Kuo A."/>
            <person name="Kohler A."/>
            <person name="Jargeat P."/>
            <person name="Nagy L.G."/>
            <person name="Floudas D."/>
            <person name="Copeland A."/>
            <person name="Barry K.W."/>
            <person name="Cichocki N."/>
            <person name="Veneault-Fourrey C."/>
            <person name="LaButti K."/>
            <person name="Lindquist E.A."/>
            <person name="Lipzen A."/>
            <person name="Lundell T."/>
            <person name="Morin E."/>
            <person name="Murat C."/>
            <person name="Sun H."/>
            <person name="Tunlid A."/>
            <person name="Henrissat B."/>
            <person name="Grigoriev I.V."/>
            <person name="Hibbett D.S."/>
            <person name="Martin F."/>
            <person name="Nordberg H.P."/>
            <person name="Cantor M.N."/>
            <person name="Hua S.X."/>
        </authorList>
    </citation>
    <scope>NUCLEOTIDE SEQUENCE [LARGE SCALE GENOMIC DNA]</scope>
    <source>
        <strain evidence="3 4">Ve08.2h10</strain>
    </source>
</reference>
<organism evidence="3 4">
    <name type="scientific">Paxillus rubicundulus Ve08.2h10</name>
    <dbReference type="NCBI Taxonomy" id="930991"/>
    <lineage>
        <taxon>Eukaryota</taxon>
        <taxon>Fungi</taxon>
        <taxon>Dikarya</taxon>
        <taxon>Basidiomycota</taxon>
        <taxon>Agaricomycotina</taxon>
        <taxon>Agaricomycetes</taxon>
        <taxon>Agaricomycetidae</taxon>
        <taxon>Boletales</taxon>
        <taxon>Paxilineae</taxon>
        <taxon>Paxillaceae</taxon>
        <taxon>Paxillus</taxon>
    </lineage>
</organism>
<evidence type="ECO:0000259" key="2">
    <source>
        <dbReference type="Pfam" id="PF05699"/>
    </source>
</evidence>
<dbReference type="Pfam" id="PF05699">
    <property type="entry name" value="Dimer_Tnp_hAT"/>
    <property type="match status" value="1"/>
</dbReference>
<name>A0A0D0DD89_9AGAM</name>
<evidence type="ECO:0000313" key="4">
    <source>
        <dbReference type="Proteomes" id="UP000054538"/>
    </source>
</evidence>
<feature type="chain" id="PRO_5002225735" description="HAT C-terminal dimerisation domain-containing protein" evidence="1">
    <location>
        <begin position="19"/>
        <end position="69"/>
    </location>
</feature>
<dbReference type="OrthoDB" id="3262464at2759"/>
<proteinExistence type="predicted"/>
<dbReference type="InterPro" id="IPR012337">
    <property type="entry name" value="RNaseH-like_sf"/>
</dbReference>
<evidence type="ECO:0000256" key="1">
    <source>
        <dbReference type="SAM" id="SignalP"/>
    </source>
</evidence>
<feature type="domain" description="HAT C-terminal dimerisation" evidence="2">
    <location>
        <begin position="1"/>
        <end position="51"/>
    </location>
</feature>
<feature type="non-terminal residue" evidence="3">
    <location>
        <position position="69"/>
    </location>
</feature>
<protein>
    <recommendedName>
        <fullName evidence="2">HAT C-terminal dimerisation domain-containing protein</fullName>
    </recommendedName>
</protein>
<feature type="signal peptide" evidence="1">
    <location>
        <begin position="1"/>
        <end position="18"/>
    </location>
</feature>
<dbReference type="Proteomes" id="UP000054538">
    <property type="component" value="Unassembled WGS sequence"/>
</dbReference>